<feature type="compositionally biased region" description="Polar residues" evidence="1">
    <location>
        <begin position="71"/>
        <end position="86"/>
    </location>
</feature>
<proteinExistence type="predicted"/>
<evidence type="ECO:0000313" key="2">
    <source>
        <dbReference type="EMBL" id="KAF0330281.1"/>
    </source>
</evidence>
<gene>
    <name evidence="2" type="ORF">GQ607_002611</name>
</gene>
<name>A0A8H3ZWM8_9PEZI</name>
<protein>
    <submittedName>
        <fullName evidence="2">Uncharacterized protein</fullName>
    </submittedName>
</protein>
<sequence>MTQNAIVTARQTDLHGEAVSATATLGLLRIICHNVGVHGEMRRHGDVNQRPEPTARFPQPSASRFRPQAQRPPSQLGASASPSQSTRGNKCWLLMYMSS</sequence>
<reference evidence="2 3" key="1">
    <citation type="submission" date="2019-12" db="EMBL/GenBank/DDBJ databases">
        <title>A genome sequence resource for the geographically widespread anthracnose pathogen Colletotrichum asianum.</title>
        <authorList>
            <person name="Meng Y."/>
        </authorList>
    </citation>
    <scope>NUCLEOTIDE SEQUENCE [LARGE SCALE GENOMIC DNA]</scope>
    <source>
        <strain evidence="2 3">ICMP 18580</strain>
    </source>
</reference>
<dbReference type="EMBL" id="WOWK01000008">
    <property type="protein sequence ID" value="KAF0330281.1"/>
    <property type="molecule type" value="Genomic_DNA"/>
</dbReference>
<keyword evidence="3" id="KW-1185">Reference proteome</keyword>
<evidence type="ECO:0000313" key="3">
    <source>
        <dbReference type="Proteomes" id="UP000434172"/>
    </source>
</evidence>
<dbReference type="Proteomes" id="UP000434172">
    <property type="component" value="Unassembled WGS sequence"/>
</dbReference>
<feature type="region of interest" description="Disordered" evidence="1">
    <location>
        <begin position="40"/>
        <end position="86"/>
    </location>
</feature>
<evidence type="ECO:0000256" key="1">
    <source>
        <dbReference type="SAM" id="MobiDB-lite"/>
    </source>
</evidence>
<dbReference type="AlphaFoldDB" id="A0A8H3ZWM8"/>
<organism evidence="2 3">
    <name type="scientific">Colletotrichum asianum</name>
    <dbReference type="NCBI Taxonomy" id="702518"/>
    <lineage>
        <taxon>Eukaryota</taxon>
        <taxon>Fungi</taxon>
        <taxon>Dikarya</taxon>
        <taxon>Ascomycota</taxon>
        <taxon>Pezizomycotina</taxon>
        <taxon>Sordariomycetes</taxon>
        <taxon>Hypocreomycetidae</taxon>
        <taxon>Glomerellales</taxon>
        <taxon>Glomerellaceae</taxon>
        <taxon>Colletotrichum</taxon>
        <taxon>Colletotrichum gloeosporioides species complex</taxon>
    </lineage>
</organism>
<accession>A0A8H3ZWM8</accession>
<comment type="caution">
    <text evidence="2">The sequence shown here is derived from an EMBL/GenBank/DDBJ whole genome shotgun (WGS) entry which is preliminary data.</text>
</comment>
<feature type="compositionally biased region" description="Basic and acidic residues" evidence="1">
    <location>
        <begin position="40"/>
        <end position="49"/>
    </location>
</feature>